<dbReference type="Proteomes" id="UP000653099">
    <property type="component" value="Unassembled WGS sequence"/>
</dbReference>
<dbReference type="InterPro" id="IPR046777">
    <property type="entry name" value="GvpD_bR2"/>
</dbReference>
<feature type="domain" description="GvpD P-loop" evidence="4">
    <location>
        <begin position="2"/>
        <end position="156"/>
    </location>
</feature>
<feature type="domain" description="GvpD basic region 2" evidence="5">
    <location>
        <begin position="198"/>
        <end position="482"/>
    </location>
</feature>
<feature type="region of interest" description="Disordered" evidence="3">
    <location>
        <begin position="301"/>
        <end position="362"/>
    </location>
</feature>
<dbReference type="Pfam" id="PF07088">
    <property type="entry name" value="GvpD_P-loop"/>
    <property type="match status" value="1"/>
</dbReference>
<name>A0A830EMJ0_9EURY</name>
<dbReference type="SUPFAM" id="SSF52540">
    <property type="entry name" value="P-loop containing nucleoside triphosphate hydrolases"/>
    <property type="match status" value="1"/>
</dbReference>
<dbReference type="PANTHER" id="PTHR43637:SF2">
    <property type="entry name" value="PROTEIN GVPD 1"/>
    <property type="match status" value="1"/>
</dbReference>
<gene>
    <name evidence="6" type="ORF">GCM10008995_14050</name>
</gene>
<reference evidence="6" key="1">
    <citation type="journal article" date="2014" name="Int. J. Syst. Evol. Microbiol.">
        <title>Complete genome sequence of Corynebacterium casei LMG S-19264T (=DSM 44701T), isolated from a smear-ripened cheese.</title>
        <authorList>
            <consortium name="US DOE Joint Genome Institute (JGI-PGF)"/>
            <person name="Walter F."/>
            <person name="Albersmeier A."/>
            <person name="Kalinowski J."/>
            <person name="Ruckert C."/>
        </authorList>
    </citation>
    <scope>NUCLEOTIDE SEQUENCE</scope>
    <source>
        <strain evidence="6">JCM 14359</strain>
    </source>
</reference>
<sequence length="482" mass="53147">MMNRDGDALYVSTRVDQETIHGMYFDDHSSLNTTAILDLSQDPFDLPLDVDVPFEKLNLDSLIRWIQEISAATTQLTIAFDSWELTYEYLSARSDDPPSIEAVTNQLVVLAREENIRLILVSETAEPVSLEYVVDGVITLNVEDDERGRTRRYLQLKKLRGVRIGNRLQPFTLADGRFQSITPVRLPTVRTGTGDGSWESLVNSKAKFSTGIRDLDRFLSDGYNRGSVVHLDFGAELCRDAWSVLTLPTIRNFLSRKMGVAVVPPQKASPGLLHNDLTTVLSQQTFDDYCHIFEAYVGPTDGGGQGAQPDTHASAGETTPTSTRAVTATPAEATCTQGEKPPSVDGVAGREQSRPVGNKFESPVKGGQLSYGAYITYTEQVRNETEDPLLHVISMDAAQEAFEARLGDFANYVALHNDLALLLTNPGTELRTWADRVADMHLRLERFGDATILYGENPLTPLLGIGTTRSESITKTTLTEMV</sequence>
<evidence type="ECO:0000256" key="2">
    <source>
        <dbReference type="ARBA" id="ARBA00022840"/>
    </source>
</evidence>
<keyword evidence="7" id="KW-1185">Reference proteome</keyword>
<dbReference type="InterPro" id="IPR027417">
    <property type="entry name" value="P-loop_NTPase"/>
</dbReference>
<keyword evidence="1" id="KW-0547">Nucleotide-binding</keyword>
<organism evidence="6 7">
    <name type="scientific">Halobellus salinus</name>
    <dbReference type="NCBI Taxonomy" id="931585"/>
    <lineage>
        <taxon>Archaea</taxon>
        <taxon>Methanobacteriati</taxon>
        <taxon>Methanobacteriota</taxon>
        <taxon>Stenosarchaea group</taxon>
        <taxon>Halobacteria</taxon>
        <taxon>Halobacteriales</taxon>
        <taxon>Haloferacaceae</taxon>
        <taxon>Halobellus</taxon>
    </lineage>
</organism>
<dbReference type="Pfam" id="PF20440">
    <property type="entry name" value="GvpD_bR2"/>
    <property type="match status" value="1"/>
</dbReference>
<evidence type="ECO:0000259" key="5">
    <source>
        <dbReference type="Pfam" id="PF20440"/>
    </source>
</evidence>
<accession>A0A830EMJ0</accession>
<evidence type="ECO:0000313" key="6">
    <source>
        <dbReference type="EMBL" id="GGJ05414.1"/>
    </source>
</evidence>
<evidence type="ECO:0000259" key="4">
    <source>
        <dbReference type="Pfam" id="PF07088"/>
    </source>
</evidence>
<proteinExistence type="predicted"/>
<comment type="caution">
    <text evidence="6">The sequence shown here is derived from an EMBL/GenBank/DDBJ whole genome shotgun (WGS) entry which is preliminary data.</text>
</comment>
<dbReference type="AlphaFoldDB" id="A0A830EMJ0"/>
<reference evidence="6" key="2">
    <citation type="submission" date="2020-09" db="EMBL/GenBank/DDBJ databases">
        <authorList>
            <person name="Sun Q."/>
            <person name="Ohkuma M."/>
        </authorList>
    </citation>
    <scope>NUCLEOTIDE SEQUENCE</scope>
    <source>
        <strain evidence="6">JCM 14359</strain>
    </source>
</reference>
<dbReference type="Gene3D" id="3.40.50.300">
    <property type="entry name" value="P-loop containing nucleotide triphosphate hydrolases"/>
    <property type="match status" value="1"/>
</dbReference>
<feature type="compositionally biased region" description="Low complexity" evidence="3">
    <location>
        <begin position="318"/>
        <end position="331"/>
    </location>
</feature>
<evidence type="ECO:0000256" key="3">
    <source>
        <dbReference type="SAM" id="MobiDB-lite"/>
    </source>
</evidence>
<protein>
    <submittedName>
        <fullName evidence="6">Protein gvpD</fullName>
    </submittedName>
</protein>
<evidence type="ECO:0000313" key="7">
    <source>
        <dbReference type="Proteomes" id="UP000653099"/>
    </source>
</evidence>
<dbReference type="EMBL" id="BMOC01000007">
    <property type="protein sequence ID" value="GGJ05414.1"/>
    <property type="molecule type" value="Genomic_DNA"/>
</dbReference>
<dbReference type="GO" id="GO:0005524">
    <property type="term" value="F:ATP binding"/>
    <property type="evidence" value="ECO:0007669"/>
    <property type="project" value="UniProtKB-KW"/>
</dbReference>
<evidence type="ECO:0000256" key="1">
    <source>
        <dbReference type="ARBA" id="ARBA00022741"/>
    </source>
</evidence>
<dbReference type="InterPro" id="IPR009788">
    <property type="entry name" value="GvpD_P-loop"/>
</dbReference>
<dbReference type="PANTHER" id="PTHR43637">
    <property type="entry name" value="UPF0273 PROTEIN TM_0370"/>
    <property type="match status" value="1"/>
</dbReference>
<keyword evidence="2" id="KW-0067">ATP-binding</keyword>